<feature type="region of interest" description="Disordered" evidence="13">
    <location>
        <begin position="935"/>
        <end position="954"/>
    </location>
</feature>
<dbReference type="AlphaFoldDB" id="A0AAR5PSF6"/>
<dbReference type="InterPro" id="IPR026610">
    <property type="entry name" value="Hen1"/>
</dbReference>
<feature type="compositionally biased region" description="Low complexity" evidence="13">
    <location>
        <begin position="944"/>
        <end position="953"/>
    </location>
</feature>
<evidence type="ECO:0000256" key="4">
    <source>
        <dbReference type="ARBA" id="ARBA00022603"/>
    </source>
</evidence>
<keyword evidence="4" id="KW-0489">Methyltransferase</keyword>
<keyword evidence="10" id="KW-0943">RNA-mediated gene silencing</keyword>
<evidence type="ECO:0000256" key="13">
    <source>
        <dbReference type="SAM" id="MobiDB-lite"/>
    </source>
</evidence>
<feature type="compositionally biased region" description="Polar residues" evidence="13">
    <location>
        <begin position="1028"/>
        <end position="1047"/>
    </location>
</feature>
<keyword evidence="15" id="KW-1185">Reference proteome</keyword>
<dbReference type="GeneID" id="109540160"/>
<evidence type="ECO:0000256" key="7">
    <source>
        <dbReference type="ARBA" id="ARBA00022723"/>
    </source>
</evidence>
<dbReference type="GO" id="GO:0001510">
    <property type="term" value="P:RNA methylation"/>
    <property type="evidence" value="ECO:0007669"/>
    <property type="project" value="InterPro"/>
</dbReference>
<dbReference type="GO" id="GO:0005634">
    <property type="term" value="C:nucleus"/>
    <property type="evidence" value="ECO:0007669"/>
    <property type="project" value="TreeGrafter"/>
</dbReference>
<dbReference type="PANTHER" id="PTHR21404">
    <property type="entry name" value="HEN1"/>
    <property type="match status" value="1"/>
</dbReference>
<evidence type="ECO:0000256" key="12">
    <source>
        <dbReference type="ARBA" id="ARBA00048418"/>
    </source>
</evidence>
<dbReference type="Gene3D" id="3.40.50.150">
    <property type="entry name" value="Vaccinia Virus protein VP39"/>
    <property type="match status" value="1"/>
</dbReference>
<evidence type="ECO:0000256" key="6">
    <source>
        <dbReference type="ARBA" id="ARBA00022691"/>
    </source>
</evidence>
<evidence type="ECO:0000256" key="10">
    <source>
        <dbReference type="ARBA" id="ARBA00023158"/>
    </source>
</evidence>
<comment type="similarity">
    <text evidence="2">Belongs to the methyltransferase superfamily. HEN1 family.</text>
</comment>
<evidence type="ECO:0000313" key="15">
    <source>
        <dbReference type="Proteomes" id="UP000019118"/>
    </source>
</evidence>
<evidence type="ECO:0000256" key="9">
    <source>
        <dbReference type="ARBA" id="ARBA00022884"/>
    </source>
</evidence>
<evidence type="ECO:0000256" key="2">
    <source>
        <dbReference type="ARBA" id="ARBA00009026"/>
    </source>
</evidence>
<proteinExistence type="inferred from homology"/>
<dbReference type="PANTHER" id="PTHR21404:SF3">
    <property type="entry name" value="SMALL RNA 2'-O-METHYLTRANSFERASE"/>
    <property type="match status" value="1"/>
</dbReference>
<feature type="region of interest" description="Disordered" evidence="13">
    <location>
        <begin position="453"/>
        <end position="533"/>
    </location>
</feature>
<keyword evidence="9" id="KW-0694">RNA-binding</keyword>
<dbReference type="GO" id="GO:0046872">
    <property type="term" value="F:metal ion binding"/>
    <property type="evidence" value="ECO:0007669"/>
    <property type="project" value="UniProtKB-KW"/>
</dbReference>
<dbReference type="GO" id="GO:0090486">
    <property type="term" value="F:small RNA 2'-O-methyltransferase activity"/>
    <property type="evidence" value="ECO:0007669"/>
    <property type="project" value="UniProtKB-EC"/>
</dbReference>
<dbReference type="InterPro" id="IPR029063">
    <property type="entry name" value="SAM-dependent_MTases_sf"/>
</dbReference>
<dbReference type="EC" id="2.1.1.386" evidence="11"/>
<dbReference type="EnsemblMetazoa" id="XM_019908384.1">
    <property type="protein sequence ID" value="XP_019763943.1"/>
    <property type="gene ID" value="LOC109540160"/>
</dbReference>
<name>A0AAR5PSF6_DENPD</name>
<sequence length="1142" mass="127599">MIIIFHYIGMIFFQILRNRKRLKSTKTDEDVEHSWTFDPPVYRQRYWKIYEILVQENLRNNVKKLVDFGCGEFSLFSYIKRLNVEEMVFVDIDEALMVRNIDRLEPFIVDRLKRRSSPLVVTALRGSAADPDYRLRKTDVVTAIEIIEHLYPDTLDALPYNVFQFVRPKLAIFTTPNADFNVVFGRMRGAMRHPDHKFEWTRQQFEDWAHNITERFVDYTVEFSGLGIGPEHLDQIGCCSQVATFTRKDVLDESYISPTYAKHCHCDKTSPCQGQAIESKLLCNCLCGLCLPDFSVGVCTYFSCNIDESEAYRPMKTDKAFSETDLNRLTLYDDRMGRGSNELNPSHNIFYKLIETIDYPYEVDLRSEAEKLMSIFSYRIQTFSNFNSRFYVEGKGRCEIPIWDIMYGDIEVTEQEVGKLLIGAGYTLEECISTQSGATEKCIISVPQEMEEISGTSEETDGYSTKSSNDTTKSEPNVAELSDWDDYSWPPPEADQGACSAINSPRDDKAVNPDPLVDSGYQKSPSPLDPHQHLPHFDPVEIDFFEDIVSTPNMHSNDNKLHLKKAVAKDKFADALDKSKLVDANKINELDRFHNMSPARAFMGSYLRPQNEFKKGPLRDLSVAGTSSGWKRPRKFKDKEKKVETKLKEPTVLDDAKSLTNCIIENTLNQVDADDEDVGGKAELIHNLSPLREAADVIDAGPLEIEPQPPLNPEAEPAAVGAVENGDLANNNRDNEGNNLEENDVIEADVDEGIDLNDNLEELAPGLEDNVPLENNNGAAAEEVVEEIAEHAEGVERENEASWQELEAEISLRQASREVLFDANSEQDLLEEFDIPSQPNQDLLSVLDLGTSVVLVGIRPIRSDDSRLQQAETAASIQTNTNIFPHWLLQILGSQIVAEENQDPPGSLDEPHFYCQGDGLGVHPSILAVDVDEAEDADNDTTTEESSSNNTVDYAEVDPGPSEMLDMSSLPEELSLATSVVEDASGTVNENVPESSCSHSAADDIQAEGTSLINEILRSAVEEVSRRTLTNSTASSGVDGQNSSQVSFDGASKHSNQSHEHKAYKKQNPPGSSGSTTESEVFTSQTNSDHRHLNVIYSNSNPEVVSNGYGSHRGSVDGLKSEDESVNESDISEYFQSTSEEF</sequence>
<keyword evidence="5" id="KW-0808">Transferase</keyword>
<dbReference type="GO" id="GO:0003723">
    <property type="term" value="F:RNA binding"/>
    <property type="evidence" value="ECO:0007669"/>
    <property type="project" value="UniProtKB-KW"/>
</dbReference>
<dbReference type="GO" id="GO:0030422">
    <property type="term" value="P:siRNA processing"/>
    <property type="evidence" value="ECO:0007669"/>
    <property type="project" value="TreeGrafter"/>
</dbReference>
<dbReference type="Proteomes" id="UP000019118">
    <property type="component" value="Unassembled WGS sequence"/>
</dbReference>
<dbReference type="SUPFAM" id="SSF53335">
    <property type="entry name" value="S-adenosyl-L-methionine-dependent methyltransferases"/>
    <property type="match status" value="1"/>
</dbReference>
<keyword evidence="7" id="KW-0479">Metal-binding</keyword>
<feature type="region of interest" description="Disordered" evidence="13">
    <location>
        <begin position="1028"/>
        <end position="1142"/>
    </location>
</feature>
<feature type="compositionally biased region" description="Polar residues" evidence="13">
    <location>
        <begin position="1069"/>
        <end position="1087"/>
    </location>
</feature>
<keyword evidence="8" id="KW-0460">Magnesium</keyword>
<accession>A0AAR5PSF6</accession>
<comment type="cofactor">
    <cofactor evidence="1">
        <name>Mg(2+)</name>
        <dbReference type="ChEBI" id="CHEBI:18420"/>
    </cofactor>
</comment>
<organism evidence="14 15">
    <name type="scientific">Dendroctonus ponderosae</name>
    <name type="common">Mountain pine beetle</name>
    <dbReference type="NCBI Taxonomy" id="77166"/>
    <lineage>
        <taxon>Eukaryota</taxon>
        <taxon>Metazoa</taxon>
        <taxon>Ecdysozoa</taxon>
        <taxon>Arthropoda</taxon>
        <taxon>Hexapoda</taxon>
        <taxon>Insecta</taxon>
        <taxon>Pterygota</taxon>
        <taxon>Neoptera</taxon>
        <taxon>Endopterygota</taxon>
        <taxon>Coleoptera</taxon>
        <taxon>Polyphaga</taxon>
        <taxon>Cucujiformia</taxon>
        <taxon>Curculionidae</taxon>
        <taxon>Scolytinae</taxon>
        <taxon>Dendroctonus</taxon>
    </lineage>
</organism>
<protein>
    <recommendedName>
        <fullName evidence="3">Small RNA 2'-O-methyltransferase</fullName>
        <ecNumber evidence="11">2.1.1.386</ecNumber>
    </recommendedName>
</protein>
<feature type="compositionally biased region" description="Polar residues" evidence="13">
    <location>
        <begin position="454"/>
        <end position="475"/>
    </location>
</feature>
<evidence type="ECO:0000256" key="1">
    <source>
        <dbReference type="ARBA" id="ARBA00001946"/>
    </source>
</evidence>
<evidence type="ECO:0000256" key="8">
    <source>
        <dbReference type="ARBA" id="ARBA00022842"/>
    </source>
</evidence>
<evidence type="ECO:0000313" key="14">
    <source>
        <dbReference type="EnsemblMetazoa" id="XP_019763943.1"/>
    </source>
</evidence>
<dbReference type="GO" id="GO:0034587">
    <property type="term" value="P:piRNA processing"/>
    <property type="evidence" value="ECO:0007669"/>
    <property type="project" value="TreeGrafter"/>
</dbReference>
<reference evidence="15" key="1">
    <citation type="journal article" date="2013" name="Genome Biol.">
        <title>Draft genome of the mountain pine beetle, Dendroctonus ponderosae Hopkins, a major forest pest.</title>
        <authorList>
            <person name="Keeling C.I."/>
            <person name="Yuen M.M."/>
            <person name="Liao N.Y."/>
            <person name="Docking T.R."/>
            <person name="Chan S.K."/>
            <person name="Taylor G.A."/>
            <person name="Palmquist D.L."/>
            <person name="Jackman S.D."/>
            <person name="Nguyen A."/>
            <person name="Li M."/>
            <person name="Henderson H."/>
            <person name="Janes J.K."/>
            <person name="Zhao Y."/>
            <person name="Pandoh P."/>
            <person name="Moore R."/>
            <person name="Sperling F.A."/>
            <person name="Huber D.P."/>
            <person name="Birol I."/>
            <person name="Jones S.J."/>
            <person name="Bohlmann J."/>
        </authorList>
    </citation>
    <scope>NUCLEOTIDE SEQUENCE</scope>
</reference>
<keyword evidence="6" id="KW-0949">S-adenosyl-L-methionine</keyword>
<evidence type="ECO:0000256" key="3">
    <source>
        <dbReference type="ARBA" id="ARBA00021330"/>
    </source>
</evidence>
<evidence type="ECO:0000256" key="5">
    <source>
        <dbReference type="ARBA" id="ARBA00022679"/>
    </source>
</evidence>
<dbReference type="KEGG" id="dpa:109540160"/>
<reference evidence="14" key="2">
    <citation type="submission" date="2024-08" db="UniProtKB">
        <authorList>
            <consortium name="EnsemblMetazoa"/>
        </authorList>
    </citation>
    <scope>IDENTIFICATION</scope>
</reference>
<comment type="catalytic activity">
    <reaction evidence="12">
        <text>small RNA 3'-end nucleotide + S-adenosyl-L-methionine = small RNA 3'-end 2'-O-methylnucleotide + S-adenosyl-L-homocysteine + H(+)</text>
        <dbReference type="Rhea" id="RHEA:37887"/>
        <dbReference type="Rhea" id="RHEA-COMP:10415"/>
        <dbReference type="Rhea" id="RHEA-COMP:10416"/>
        <dbReference type="ChEBI" id="CHEBI:15378"/>
        <dbReference type="ChEBI" id="CHEBI:57856"/>
        <dbReference type="ChEBI" id="CHEBI:59789"/>
        <dbReference type="ChEBI" id="CHEBI:74896"/>
        <dbReference type="ChEBI" id="CHEBI:74898"/>
        <dbReference type="EC" id="2.1.1.386"/>
    </reaction>
</comment>
<evidence type="ECO:0000256" key="11">
    <source>
        <dbReference type="ARBA" id="ARBA00035025"/>
    </source>
</evidence>
<dbReference type="GO" id="GO:0005737">
    <property type="term" value="C:cytoplasm"/>
    <property type="evidence" value="ECO:0007669"/>
    <property type="project" value="TreeGrafter"/>
</dbReference>